<dbReference type="InterPro" id="IPR036922">
    <property type="entry name" value="Rieske_2Fe-2S_sf"/>
</dbReference>
<dbReference type="InterPro" id="IPR012748">
    <property type="entry name" value="Rieske-like_NirD"/>
</dbReference>
<dbReference type="PROSITE" id="PS51296">
    <property type="entry name" value="RIESKE"/>
    <property type="match status" value="1"/>
</dbReference>
<gene>
    <name evidence="8" type="primary">nirD</name>
    <name evidence="8" type="ORF">RH857_08295</name>
</gene>
<dbReference type="PROSITE" id="PS51300">
    <property type="entry name" value="NIRD"/>
    <property type="match status" value="1"/>
</dbReference>
<evidence type="ECO:0000259" key="7">
    <source>
        <dbReference type="PROSITE" id="PS51296"/>
    </source>
</evidence>
<feature type="domain" description="Rieske" evidence="7">
    <location>
        <begin position="19"/>
        <end position="119"/>
    </location>
</feature>
<evidence type="ECO:0000313" key="9">
    <source>
        <dbReference type="Proteomes" id="UP001260872"/>
    </source>
</evidence>
<keyword evidence="6" id="KW-0534">Nitrate assimilation</keyword>
<dbReference type="CDD" id="cd03529">
    <property type="entry name" value="Rieske_NirD"/>
    <property type="match status" value="1"/>
</dbReference>
<keyword evidence="9" id="KW-1185">Reference proteome</keyword>
<keyword evidence="4" id="KW-0408">Iron</keyword>
<organism evidence="8 9">
    <name type="scientific">Nesterenkonia flava</name>
    <dbReference type="NCBI Taxonomy" id="469799"/>
    <lineage>
        <taxon>Bacteria</taxon>
        <taxon>Bacillati</taxon>
        <taxon>Actinomycetota</taxon>
        <taxon>Actinomycetes</taxon>
        <taxon>Micrococcales</taxon>
        <taxon>Micrococcaceae</taxon>
        <taxon>Nesterenkonia</taxon>
    </lineage>
</organism>
<evidence type="ECO:0000256" key="1">
    <source>
        <dbReference type="ARBA" id="ARBA00022714"/>
    </source>
</evidence>
<keyword evidence="2" id="KW-0479">Metal-binding</keyword>
<accession>A0ABU1FU03</accession>
<dbReference type="InterPro" id="IPR017941">
    <property type="entry name" value="Rieske_2Fe-2S"/>
</dbReference>
<proteinExistence type="predicted"/>
<dbReference type="PANTHER" id="PTHR40562:SF1">
    <property type="entry name" value="NITRITE REDUCTASE (NADH) SMALL SUBUNIT"/>
    <property type="match status" value="1"/>
</dbReference>
<evidence type="ECO:0000256" key="4">
    <source>
        <dbReference type="ARBA" id="ARBA00023004"/>
    </source>
</evidence>
<protein>
    <submittedName>
        <fullName evidence="8">Nitrite reductase small subunit NirD</fullName>
    </submittedName>
</protein>
<dbReference type="NCBIfam" id="TIGR02378">
    <property type="entry name" value="nirD_assim_sml"/>
    <property type="match status" value="1"/>
</dbReference>
<dbReference type="Pfam" id="PF13806">
    <property type="entry name" value="Rieske_2"/>
    <property type="match status" value="1"/>
</dbReference>
<name>A0ABU1FU03_9MICC</name>
<keyword evidence="1" id="KW-0001">2Fe-2S</keyword>
<dbReference type="PANTHER" id="PTHR40562">
    <property type="match status" value="1"/>
</dbReference>
<dbReference type="InterPro" id="IPR017881">
    <property type="entry name" value="NirD"/>
</dbReference>
<keyword evidence="3" id="KW-0560">Oxidoreductase</keyword>
<sequence>MTQQETATLERVRQESRWRQICPLGELEPMWGEAALVGSTQIALVRLPDDRLFAVDHFDPYAKANVMARGIVGSRQGRPTLASPIHKQVYDLETGECLSEEGLRLRTYPVRVVRDHIEIKV</sequence>
<dbReference type="EMBL" id="JAVKGT010000019">
    <property type="protein sequence ID" value="MDR5712129.1"/>
    <property type="molecule type" value="Genomic_DNA"/>
</dbReference>
<evidence type="ECO:0000256" key="2">
    <source>
        <dbReference type="ARBA" id="ARBA00022723"/>
    </source>
</evidence>
<evidence type="ECO:0000256" key="5">
    <source>
        <dbReference type="ARBA" id="ARBA00023014"/>
    </source>
</evidence>
<comment type="caution">
    <text evidence="8">The sequence shown here is derived from an EMBL/GenBank/DDBJ whole genome shotgun (WGS) entry which is preliminary data.</text>
</comment>
<dbReference type="SUPFAM" id="SSF50022">
    <property type="entry name" value="ISP domain"/>
    <property type="match status" value="1"/>
</dbReference>
<keyword evidence="5" id="KW-0411">Iron-sulfur</keyword>
<evidence type="ECO:0000256" key="6">
    <source>
        <dbReference type="ARBA" id="ARBA00023063"/>
    </source>
</evidence>
<reference evidence="9" key="1">
    <citation type="submission" date="2023-07" db="EMBL/GenBank/DDBJ databases">
        <title>Description of three actinobacteria isolated from air of manufacturing shop in a pharmaceutical factory.</title>
        <authorList>
            <person name="Zhang D.-F."/>
        </authorList>
    </citation>
    <scope>NUCLEOTIDE SEQUENCE [LARGE SCALE GENOMIC DNA]</scope>
    <source>
        <strain evidence="9">CCTCC AB 207010</strain>
    </source>
</reference>
<dbReference type="RefSeq" id="WP_310537509.1">
    <property type="nucleotide sequence ID" value="NZ_BAAAOC010000087.1"/>
</dbReference>
<dbReference type="Proteomes" id="UP001260872">
    <property type="component" value="Unassembled WGS sequence"/>
</dbReference>
<dbReference type="Gene3D" id="2.102.10.10">
    <property type="entry name" value="Rieske [2Fe-2S] iron-sulphur domain"/>
    <property type="match status" value="1"/>
</dbReference>
<evidence type="ECO:0000313" key="8">
    <source>
        <dbReference type="EMBL" id="MDR5712129.1"/>
    </source>
</evidence>
<evidence type="ECO:0000256" key="3">
    <source>
        <dbReference type="ARBA" id="ARBA00023002"/>
    </source>
</evidence>